<gene>
    <name evidence="5" type="ORF">KIN20_020862</name>
</gene>
<dbReference type="AlphaFoldDB" id="A0AAD5N770"/>
<evidence type="ECO:0000256" key="3">
    <source>
        <dbReference type="ARBA" id="ARBA00022737"/>
    </source>
</evidence>
<keyword evidence="3" id="KW-0677">Repeat</keyword>
<keyword evidence="6" id="KW-1185">Reference proteome</keyword>
<evidence type="ECO:0000256" key="2">
    <source>
        <dbReference type="ARBA" id="ARBA00019992"/>
    </source>
</evidence>
<dbReference type="Proteomes" id="UP001196413">
    <property type="component" value="Unassembled WGS sequence"/>
</dbReference>
<evidence type="ECO:0000313" key="6">
    <source>
        <dbReference type="Proteomes" id="UP001196413"/>
    </source>
</evidence>
<dbReference type="InterPro" id="IPR011990">
    <property type="entry name" value="TPR-like_helical_dom_sf"/>
</dbReference>
<comment type="similarity">
    <text evidence="1">Belongs to the TTC38 family.</text>
</comment>
<keyword evidence="4" id="KW-0802">TPR repeat</keyword>
<dbReference type="InterPro" id="IPR033891">
    <property type="entry name" value="TTC38"/>
</dbReference>
<sequence length="80" mass="9396">MKALNLNRFDAWATHAKAHVMEMQGRINEGIHFMESTVDDWRPGWILAAHNYWHVALYYVEKGDYEVALTIFDNEISERA</sequence>
<evidence type="ECO:0000256" key="4">
    <source>
        <dbReference type="ARBA" id="ARBA00022803"/>
    </source>
</evidence>
<evidence type="ECO:0000256" key="1">
    <source>
        <dbReference type="ARBA" id="ARBA00005857"/>
    </source>
</evidence>
<dbReference type="SUPFAM" id="SSF48452">
    <property type="entry name" value="TPR-like"/>
    <property type="match status" value="1"/>
</dbReference>
<reference evidence="5" key="1">
    <citation type="submission" date="2021-06" db="EMBL/GenBank/DDBJ databases">
        <title>Parelaphostrongylus tenuis whole genome reference sequence.</title>
        <authorList>
            <person name="Garwood T.J."/>
            <person name="Larsen P.A."/>
            <person name="Fountain-Jones N.M."/>
            <person name="Garbe J.R."/>
            <person name="Macchietto M.G."/>
            <person name="Kania S.A."/>
            <person name="Gerhold R.W."/>
            <person name="Richards J.E."/>
            <person name="Wolf T.M."/>
        </authorList>
    </citation>
    <scope>NUCLEOTIDE SEQUENCE</scope>
    <source>
        <strain evidence="5">MNPRO001-30</strain>
        <tissue evidence="5">Meninges</tissue>
    </source>
</reference>
<proteinExistence type="inferred from homology"/>
<evidence type="ECO:0000313" key="5">
    <source>
        <dbReference type="EMBL" id="KAJ1361579.1"/>
    </source>
</evidence>
<accession>A0AAD5N770</accession>
<organism evidence="5 6">
    <name type="scientific">Parelaphostrongylus tenuis</name>
    <name type="common">Meningeal worm</name>
    <dbReference type="NCBI Taxonomy" id="148309"/>
    <lineage>
        <taxon>Eukaryota</taxon>
        <taxon>Metazoa</taxon>
        <taxon>Ecdysozoa</taxon>
        <taxon>Nematoda</taxon>
        <taxon>Chromadorea</taxon>
        <taxon>Rhabditida</taxon>
        <taxon>Rhabditina</taxon>
        <taxon>Rhabditomorpha</taxon>
        <taxon>Strongyloidea</taxon>
        <taxon>Metastrongylidae</taxon>
        <taxon>Parelaphostrongylus</taxon>
    </lineage>
</organism>
<dbReference type="PANTHER" id="PTHR16263">
    <property type="entry name" value="TETRATRICOPEPTIDE REPEAT PROTEIN 38"/>
    <property type="match status" value="1"/>
</dbReference>
<comment type="caution">
    <text evidence="5">The sequence shown here is derived from an EMBL/GenBank/DDBJ whole genome shotgun (WGS) entry which is preliminary data.</text>
</comment>
<dbReference type="PANTHER" id="PTHR16263:SF4">
    <property type="entry name" value="TETRATRICOPEPTIDE REPEAT PROTEIN 38"/>
    <property type="match status" value="1"/>
</dbReference>
<dbReference type="EMBL" id="JAHQIW010004226">
    <property type="protein sequence ID" value="KAJ1361579.1"/>
    <property type="molecule type" value="Genomic_DNA"/>
</dbReference>
<protein>
    <recommendedName>
        <fullName evidence="2">Tetratricopeptide repeat protein 38</fullName>
    </recommendedName>
</protein>
<name>A0AAD5N770_PARTN</name>